<dbReference type="InterPro" id="IPR008991">
    <property type="entry name" value="Translation_prot_SH3-like_sf"/>
</dbReference>
<dbReference type="SUPFAM" id="SSF82679">
    <property type="entry name" value="N-utilization substance G protein NusG, N-terminal domain"/>
    <property type="match status" value="1"/>
</dbReference>
<proteinExistence type="predicted"/>
<dbReference type="SMART" id="SM00738">
    <property type="entry name" value="NGN"/>
    <property type="match status" value="1"/>
</dbReference>
<evidence type="ECO:0000256" key="1">
    <source>
        <dbReference type="ARBA" id="ARBA00022814"/>
    </source>
</evidence>
<dbReference type="Proteomes" id="UP000269134">
    <property type="component" value="Unassembled WGS sequence"/>
</dbReference>
<dbReference type="NCBIfam" id="TIGR01955">
    <property type="entry name" value="RfaH"/>
    <property type="match status" value="1"/>
</dbReference>
<dbReference type="InterPro" id="IPR043425">
    <property type="entry name" value="NusG-like"/>
</dbReference>
<dbReference type="PANTHER" id="PTHR30265">
    <property type="entry name" value="RHO-INTERACTING TRANSCRIPTION TERMINATION FACTOR NUSG"/>
    <property type="match status" value="1"/>
</dbReference>
<dbReference type="NCBIfam" id="NF006534">
    <property type="entry name" value="PRK09014.1"/>
    <property type="match status" value="1"/>
</dbReference>
<dbReference type="CDD" id="cd09892">
    <property type="entry name" value="NGN_SP_RfaH"/>
    <property type="match status" value="1"/>
</dbReference>
<sequence>MSRGYGEAVNRPTELPTSAWYLLQCKPRQDARAHEHLDRQGFECFAPTLTRETIRAGKLRHLQQPLFPGYVFIRMSADDSWLSLRSTRGVSHVVAFCGQPCRVRDSIIDHLKLRCAAMTHDPVLMPGDRVQIKVGEFADMEAIFLSMDGQERVMLLLSLLNREQHIQVGLASVQPVRAQGAMASF</sequence>
<organism evidence="5 6">
    <name type="scientific">Stutzerimonas nitrititolerans</name>
    <dbReference type="NCBI Taxonomy" id="2482751"/>
    <lineage>
        <taxon>Bacteria</taxon>
        <taxon>Pseudomonadati</taxon>
        <taxon>Pseudomonadota</taxon>
        <taxon>Gammaproteobacteria</taxon>
        <taxon>Pseudomonadales</taxon>
        <taxon>Pseudomonadaceae</taxon>
        <taxon>Stutzerimonas</taxon>
    </lineage>
</organism>
<gene>
    <name evidence="5" type="primary">rfaH</name>
    <name evidence="5" type="ORF">EA795_08655</name>
</gene>
<keyword evidence="6" id="KW-1185">Reference proteome</keyword>
<dbReference type="Pfam" id="PF02357">
    <property type="entry name" value="NusG"/>
    <property type="match status" value="1"/>
</dbReference>
<evidence type="ECO:0000313" key="5">
    <source>
        <dbReference type="EMBL" id="RMI01608.1"/>
    </source>
</evidence>
<reference evidence="5 6" key="1">
    <citation type="submission" date="2018-10" db="EMBL/GenBank/DDBJ databases">
        <title>Pseudomonas sp. GL14 genome.</title>
        <authorList>
            <person name="Peng J."/>
            <person name="Liu Z.-P."/>
        </authorList>
    </citation>
    <scope>NUCLEOTIDE SEQUENCE [LARGE SCALE GENOMIC DNA]</scope>
    <source>
        <strain evidence="5 6">GL14</strain>
    </source>
</reference>
<dbReference type="SUPFAM" id="SSF50104">
    <property type="entry name" value="Translation proteins SH3-like domain"/>
    <property type="match status" value="1"/>
</dbReference>
<name>A0ABX9V6K6_9GAMM</name>
<evidence type="ECO:0000256" key="3">
    <source>
        <dbReference type="ARBA" id="ARBA00023163"/>
    </source>
</evidence>
<dbReference type="PANTHER" id="PTHR30265:SF7">
    <property type="entry name" value="TRANSCRIPTION ANTITERMINATION PROTEIN RFAH"/>
    <property type="match status" value="1"/>
</dbReference>
<accession>A0ABX9V6K6</accession>
<protein>
    <submittedName>
        <fullName evidence="5">Transcription/translation regulatory transformer protein RfaH</fullName>
    </submittedName>
</protein>
<feature type="domain" description="NusG-like N-terminal" evidence="4">
    <location>
        <begin position="17"/>
        <end position="115"/>
    </location>
</feature>
<keyword evidence="2" id="KW-0805">Transcription regulation</keyword>
<dbReference type="InterPro" id="IPR006645">
    <property type="entry name" value="NGN-like_dom"/>
</dbReference>
<comment type="caution">
    <text evidence="5">The sequence shown here is derived from an EMBL/GenBank/DDBJ whole genome shotgun (WGS) entry which is preliminary data.</text>
</comment>
<dbReference type="EMBL" id="RFFL01000005">
    <property type="protein sequence ID" value="RMI01608.1"/>
    <property type="molecule type" value="Genomic_DNA"/>
</dbReference>
<dbReference type="Gene3D" id="3.30.70.940">
    <property type="entry name" value="NusG, N-terminal domain"/>
    <property type="match status" value="1"/>
</dbReference>
<dbReference type="InterPro" id="IPR036735">
    <property type="entry name" value="NGN_dom_sf"/>
</dbReference>
<keyword evidence="3" id="KW-0804">Transcription</keyword>
<evidence type="ECO:0000256" key="2">
    <source>
        <dbReference type="ARBA" id="ARBA00023015"/>
    </source>
</evidence>
<keyword evidence="1" id="KW-0889">Transcription antitermination</keyword>
<evidence type="ECO:0000313" key="6">
    <source>
        <dbReference type="Proteomes" id="UP000269134"/>
    </source>
</evidence>
<evidence type="ECO:0000259" key="4">
    <source>
        <dbReference type="SMART" id="SM00738"/>
    </source>
</evidence>
<dbReference type="InterPro" id="IPR010215">
    <property type="entry name" value="Transcription_antiterm_RfaH"/>
</dbReference>